<dbReference type="PANTHER" id="PTHR34701">
    <property type="entry name" value="TRANSCRIPTIONAL REGULATOR MRAZ"/>
    <property type="match status" value="1"/>
</dbReference>
<dbReference type="NCBIfam" id="TIGR00242">
    <property type="entry name" value="division/cell wall cluster transcriptional repressor MraZ"/>
    <property type="match status" value="1"/>
</dbReference>
<organism evidence="9 10">
    <name type="scientific">Limnobacter humi</name>
    <dbReference type="NCBI Taxonomy" id="1778671"/>
    <lineage>
        <taxon>Bacteria</taxon>
        <taxon>Pseudomonadati</taxon>
        <taxon>Pseudomonadota</taxon>
        <taxon>Betaproteobacteria</taxon>
        <taxon>Burkholderiales</taxon>
        <taxon>Burkholderiaceae</taxon>
        <taxon>Limnobacter</taxon>
    </lineage>
</organism>
<keyword evidence="5 7" id="KW-0238">DNA-binding</keyword>
<accession>A0ABT1WK06</accession>
<dbReference type="Proteomes" id="UP001204142">
    <property type="component" value="Unassembled WGS sequence"/>
</dbReference>
<keyword evidence="10" id="KW-1185">Reference proteome</keyword>
<comment type="subunit">
    <text evidence="7">Forms oligomers.</text>
</comment>
<comment type="similarity">
    <text evidence="7">Belongs to the MraZ family.</text>
</comment>
<dbReference type="InterPro" id="IPR007159">
    <property type="entry name" value="SpoVT-AbrB_dom"/>
</dbReference>
<dbReference type="InterPro" id="IPR035642">
    <property type="entry name" value="MraZ_N"/>
</dbReference>
<dbReference type="InterPro" id="IPR003444">
    <property type="entry name" value="MraZ"/>
</dbReference>
<feature type="domain" description="SpoVT-AbrB" evidence="8">
    <location>
        <begin position="77"/>
        <end position="120"/>
    </location>
</feature>
<sequence length="142" mass="15821">MFQGSSSLSMDAKGRMNVPQKHRDALMDQCAGALTLTKHPNGCLLMFPRPVWEQHREKIAAWPMSARPWQRIFLGFATDVEIDSAGRILVSPELRDAASLSKDVMLLGMGSHFEIWDSTLLKVEEDKAIAAGMPDSLNDFSF</sequence>
<evidence type="ECO:0000256" key="5">
    <source>
        <dbReference type="ARBA" id="ARBA00023125"/>
    </source>
</evidence>
<evidence type="ECO:0000256" key="1">
    <source>
        <dbReference type="ARBA" id="ARBA00013860"/>
    </source>
</evidence>
<comment type="subcellular location">
    <subcellularLocation>
        <location evidence="7">Cytoplasm</location>
        <location evidence="7">Nucleoid</location>
    </subcellularLocation>
</comment>
<gene>
    <name evidence="7 9" type="primary">mraZ</name>
    <name evidence="9" type="ORF">NQT62_11615</name>
</gene>
<evidence type="ECO:0000256" key="3">
    <source>
        <dbReference type="ARBA" id="ARBA00022737"/>
    </source>
</evidence>
<dbReference type="Gene3D" id="3.40.1550.20">
    <property type="entry name" value="Transcriptional regulator MraZ domain"/>
    <property type="match status" value="1"/>
</dbReference>
<dbReference type="HAMAP" id="MF_01008">
    <property type="entry name" value="MraZ"/>
    <property type="match status" value="1"/>
</dbReference>
<evidence type="ECO:0000256" key="7">
    <source>
        <dbReference type="HAMAP-Rule" id="MF_01008"/>
    </source>
</evidence>
<keyword evidence="4 7" id="KW-0805">Transcription regulation</keyword>
<dbReference type="CDD" id="cd16321">
    <property type="entry name" value="MraZ_C"/>
    <property type="match status" value="1"/>
</dbReference>
<comment type="caution">
    <text evidence="9">The sequence shown here is derived from an EMBL/GenBank/DDBJ whole genome shotgun (WGS) entry which is preliminary data.</text>
</comment>
<name>A0ABT1WK06_9BURK</name>
<dbReference type="InterPro" id="IPR035644">
    <property type="entry name" value="MraZ_C"/>
</dbReference>
<dbReference type="SUPFAM" id="SSF89447">
    <property type="entry name" value="AbrB/MazE/MraZ-like"/>
    <property type="match status" value="1"/>
</dbReference>
<keyword evidence="3" id="KW-0677">Repeat</keyword>
<dbReference type="PANTHER" id="PTHR34701:SF1">
    <property type="entry name" value="TRANSCRIPTIONAL REGULATOR MRAZ"/>
    <property type="match status" value="1"/>
</dbReference>
<keyword evidence="6 7" id="KW-0804">Transcription</keyword>
<evidence type="ECO:0000256" key="2">
    <source>
        <dbReference type="ARBA" id="ARBA00022490"/>
    </source>
</evidence>
<dbReference type="CDD" id="cd16320">
    <property type="entry name" value="MraZ_N"/>
    <property type="match status" value="1"/>
</dbReference>
<feature type="domain" description="SpoVT-AbrB" evidence="8">
    <location>
        <begin position="5"/>
        <end position="51"/>
    </location>
</feature>
<dbReference type="PROSITE" id="PS51740">
    <property type="entry name" value="SPOVT_ABRB"/>
    <property type="match status" value="2"/>
</dbReference>
<dbReference type="InterPro" id="IPR037914">
    <property type="entry name" value="SpoVT-AbrB_sf"/>
</dbReference>
<dbReference type="RefSeq" id="WP_256764867.1">
    <property type="nucleotide sequence ID" value="NZ_JANIGO010000003.1"/>
</dbReference>
<protein>
    <recommendedName>
        <fullName evidence="1 7">Transcriptional regulator MraZ</fullName>
    </recommendedName>
</protein>
<keyword evidence="2 7" id="KW-0963">Cytoplasm</keyword>
<dbReference type="EMBL" id="JANIGO010000003">
    <property type="protein sequence ID" value="MCQ8897082.1"/>
    <property type="molecule type" value="Genomic_DNA"/>
</dbReference>
<dbReference type="InterPro" id="IPR020603">
    <property type="entry name" value="MraZ_dom"/>
</dbReference>
<evidence type="ECO:0000256" key="4">
    <source>
        <dbReference type="ARBA" id="ARBA00023015"/>
    </source>
</evidence>
<evidence type="ECO:0000256" key="6">
    <source>
        <dbReference type="ARBA" id="ARBA00023163"/>
    </source>
</evidence>
<dbReference type="Pfam" id="PF02381">
    <property type="entry name" value="MraZ"/>
    <property type="match status" value="2"/>
</dbReference>
<evidence type="ECO:0000313" key="9">
    <source>
        <dbReference type="EMBL" id="MCQ8897082.1"/>
    </source>
</evidence>
<evidence type="ECO:0000313" key="10">
    <source>
        <dbReference type="Proteomes" id="UP001204142"/>
    </source>
</evidence>
<proteinExistence type="inferred from homology"/>
<evidence type="ECO:0000259" key="8">
    <source>
        <dbReference type="PROSITE" id="PS51740"/>
    </source>
</evidence>
<reference evidence="9 10" key="1">
    <citation type="submission" date="2022-07" db="EMBL/GenBank/DDBJ databases">
        <authorList>
            <person name="Xamxidin M."/>
            <person name="Wu M."/>
        </authorList>
    </citation>
    <scope>NUCLEOTIDE SEQUENCE [LARGE SCALE GENOMIC DNA]</scope>
    <source>
        <strain evidence="9 10">NBRC 111650</strain>
    </source>
</reference>
<dbReference type="InterPro" id="IPR038619">
    <property type="entry name" value="MraZ_sf"/>
</dbReference>